<dbReference type="CDD" id="cd04301">
    <property type="entry name" value="NAT_SF"/>
    <property type="match status" value="1"/>
</dbReference>
<evidence type="ECO:0000259" key="1">
    <source>
        <dbReference type="PROSITE" id="PS51186"/>
    </source>
</evidence>
<comment type="caution">
    <text evidence="2">The sequence shown here is derived from an EMBL/GenBank/DDBJ whole genome shotgun (WGS) entry which is preliminary data.</text>
</comment>
<dbReference type="SUPFAM" id="SSF55729">
    <property type="entry name" value="Acyl-CoA N-acyltransferases (Nat)"/>
    <property type="match status" value="1"/>
</dbReference>
<dbReference type="PROSITE" id="PS51186">
    <property type="entry name" value="GNAT"/>
    <property type="match status" value="1"/>
</dbReference>
<accession>A0A524RQZ8</accession>
<reference evidence="2 3" key="1">
    <citation type="journal article" date="2019" name="mSystems">
        <title>Life at home and on the roam: Genomic adaptions reflect the dual lifestyle of an intracellular, facultative symbiont.</title>
        <authorList>
            <person name="Burgsdorf I."/>
        </authorList>
    </citation>
    <scope>NUCLEOTIDE SEQUENCE [LARGE SCALE GENOMIC DNA]</scope>
    <source>
        <strain evidence="2">277cV</strain>
    </source>
</reference>
<feature type="domain" description="N-acetyltransferase" evidence="1">
    <location>
        <begin position="2"/>
        <end position="98"/>
    </location>
</feature>
<proteinExistence type="predicted"/>
<gene>
    <name evidence="2" type="ORF">ERJ67_00825</name>
</gene>
<sequence length="98" mass="9853">MATIRPEAPADSPTITGLLEACFPTQAESQLVTALRRAGRLSLSLVAAEQGQVVGHVAFSPVSTAAGHSGTGLAPLAVAPGQRRQGIGAQLVRAGLEA</sequence>
<keyword evidence="2" id="KW-0808">Transferase</keyword>
<evidence type="ECO:0000313" key="2">
    <source>
        <dbReference type="EMBL" id="TGG96423.1"/>
    </source>
</evidence>
<dbReference type="AlphaFoldDB" id="A0A524RQZ8"/>
<evidence type="ECO:0000313" key="3">
    <source>
        <dbReference type="Proteomes" id="UP000317990"/>
    </source>
</evidence>
<feature type="non-terminal residue" evidence="2">
    <location>
        <position position="98"/>
    </location>
</feature>
<dbReference type="InterPro" id="IPR016181">
    <property type="entry name" value="Acyl_CoA_acyltransferase"/>
</dbReference>
<dbReference type="InterPro" id="IPR000182">
    <property type="entry name" value="GNAT_dom"/>
</dbReference>
<dbReference type="EMBL" id="SRMO01000017">
    <property type="protein sequence ID" value="TGG96423.1"/>
    <property type="molecule type" value="Genomic_DNA"/>
</dbReference>
<dbReference type="Proteomes" id="UP000317990">
    <property type="component" value="Unassembled WGS sequence"/>
</dbReference>
<dbReference type="Gene3D" id="3.40.630.30">
    <property type="match status" value="1"/>
</dbReference>
<dbReference type="Pfam" id="PF00583">
    <property type="entry name" value="Acetyltransf_1"/>
    <property type="match status" value="1"/>
</dbReference>
<dbReference type="GO" id="GO:0016747">
    <property type="term" value="F:acyltransferase activity, transferring groups other than amino-acyl groups"/>
    <property type="evidence" value="ECO:0007669"/>
    <property type="project" value="InterPro"/>
</dbReference>
<protein>
    <submittedName>
        <fullName evidence="2">N-acetyltransferase</fullName>
    </submittedName>
</protein>
<name>A0A524RQZ8_9CHRO</name>
<organism evidence="2 3">
    <name type="scientific">Aphanocapsa feldmannii 277cV</name>
    <dbReference type="NCBI Taxonomy" id="2507553"/>
    <lineage>
        <taxon>Bacteria</taxon>
        <taxon>Bacillati</taxon>
        <taxon>Cyanobacteriota</taxon>
        <taxon>Cyanophyceae</taxon>
        <taxon>Oscillatoriophycideae</taxon>
        <taxon>Chroococcales</taxon>
        <taxon>Microcystaceae</taxon>
        <taxon>Aphanocapsa</taxon>
    </lineage>
</organism>